<evidence type="ECO:0000313" key="2">
    <source>
        <dbReference type="EMBL" id="KKL29765.1"/>
    </source>
</evidence>
<evidence type="ECO:0000256" key="1">
    <source>
        <dbReference type="SAM" id="MobiDB-lite"/>
    </source>
</evidence>
<gene>
    <name evidence="2" type="ORF">WR31_40135</name>
</gene>
<sequence length="67" mass="6547">MCFMDRALRGGGAPSGGLPAAAQRDAPHGAPGLPRGASACTGRANALQSNHAGGVAAAPINLSLKRK</sequence>
<feature type="region of interest" description="Disordered" evidence="1">
    <location>
        <begin position="1"/>
        <end position="37"/>
    </location>
</feature>
<dbReference type="AlphaFoldDB" id="A0ABD4AHY1"/>
<organism evidence="2 3">
    <name type="scientific">Burkholderia contaminans LMG 23361</name>
    <dbReference type="NCBI Taxonomy" id="1334628"/>
    <lineage>
        <taxon>Bacteria</taxon>
        <taxon>Pseudomonadati</taxon>
        <taxon>Pseudomonadota</taxon>
        <taxon>Betaproteobacteria</taxon>
        <taxon>Burkholderiales</taxon>
        <taxon>Burkholderiaceae</taxon>
        <taxon>Burkholderia</taxon>
        <taxon>Burkholderia cepacia complex</taxon>
    </lineage>
</organism>
<name>A0ABD4AHY1_9BURK</name>
<protein>
    <submittedName>
        <fullName evidence="2">Uncharacterized protein</fullName>
    </submittedName>
</protein>
<reference evidence="2 3" key="1">
    <citation type="submission" date="2015-03" db="EMBL/GenBank/DDBJ databases">
        <title>Draft genome sequences of the Burkholderia contaminans strains LMG 23361 and FFH2055 and Burkholderia cenocepacia K56-2.</title>
        <authorList>
            <person name="Bloodworth R.A."/>
            <person name="Selin C."/>
            <person name="Lopez De Volder M.A."/>
            <person name="Degrossi J."/>
            <person name="Drevinek P."/>
            <person name="Galanternik L."/>
            <person name="Cardona S.T."/>
        </authorList>
    </citation>
    <scope>NUCLEOTIDE SEQUENCE [LARGE SCALE GENOMIC DNA]</scope>
    <source>
        <strain evidence="2 3">LMG 23361</strain>
    </source>
</reference>
<comment type="caution">
    <text evidence="2">The sequence shown here is derived from an EMBL/GenBank/DDBJ whole genome shotgun (WGS) entry which is preliminary data.</text>
</comment>
<accession>A0ABD4AHY1</accession>
<proteinExistence type="predicted"/>
<evidence type="ECO:0000313" key="3">
    <source>
        <dbReference type="Proteomes" id="UP000034400"/>
    </source>
</evidence>
<dbReference type="Proteomes" id="UP000034400">
    <property type="component" value="Unassembled WGS sequence"/>
</dbReference>
<dbReference type="EMBL" id="LASD01000018">
    <property type="protein sequence ID" value="KKL29765.1"/>
    <property type="molecule type" value="Genomic_DNA"/>
</dbReference>